<evidence type="ECO:0000313" key="2">
    <source>
        <dbReference type="EMBL" id="KWV60012.1"/>
    </source>
</evidence>
<dbReference type="AlphaFoldDB" id="A0A109K395"/>
<dbReference type="EMBL" id="LNCD01000003">
    <property type="protein sequence ID" value="KWV60012.1"/>
    <property type="molecule type" value="Genomic_DNA"/>
</dbReference>
<proteinExistence type="predicted"/>
<evidence type="ECO:0000313" key="3">
    <source>
        <dbReference type="Proteomes" id="UP000068164"/>
    </source>
</evidence>
<comment type="caution">
    <text evidence="2">The sequence shown here is derived from an EMBL/GenBank/DDBJ whole genome shotgun (WGS) entry which is preliminary data.</text>
</comment>
<feature type="compositionally biased region" description="Basic and acidic residues" evidence="1">
    <location>
        <begin position="15"/>
        <end position="68"/>
    </location>
</feature>
<organism evidence="2 3">
    <name type="scientific">Rhizobium altiplani</name>
    <dbReference type="NCBI Taxonomy" id="1864509"/>
    <lineage>
        <taxon>Bacteria</taxon>
        <taxon>Pseudomonadati</taxon>
        <taxon>Pseudomonadota</taxon>
        <taxon>Alphaproteobacteria</taxon>
        <taxon>Hyphomicrobiales</taxon>
        <taxon>Rhizobiaceae</taxon>
        <taxon>Rhizobium/Agrobacterium group</taxon>
        <taxon>Rhizobium</taxon>
    </lineage>
</organism>
<evidence type="ECO:0000256" key="1">
    <source>
        <dbReference type="SAM" id="MobiDB-lite"/>
    </source>
</evidence>
<gene>
    <name evidence="2" type="ORF">AS026_27330</name>
</gene>
<dbReference type="Proteomes" id="UP000068164">
    <property type="component" value="Unassembled WGS sequence"/>
</dbReference>
<name>A0A109K395_9HYPH</name>
<keyword evidence="3" id="KW-1185">Reference proteome</keyword>
<protein>
    <submittedName>
        <fullName evidence="2">Uncharacterized protein</fullName>
    </submittedName>
</protein>
<reference evidence="2 3" key="1">
    <citation type="submission" date="2015-11" db="EMBL/GenBank/DDBJ databases">
        <title>Draft Genome Sequence of the Strain BR 10423 (Rhizobium sp.) isolated from nodules of Mimosa pudica.</title>
        <authorList>
            <person name="Barauna A.C."/>
            <person name="Zilli J.E."/>
            <person name="Simoes-Araujo J.L."/>
            <person name="Reis V.M."/>
            <person name="James E.K."/>
            <person name="Reis F.B.Jr."/>
            <person name="Rouws L.F."/>
            <person name="Passos S.R."/>
            <person name="Gois S.R."/>
        </authorList>
    </citation>
    <scope>NUCLEOTIDE SEQUENCE [LARGE SCALE GENOMIC DNA]</scope>
    <source>
        <strain evidence="2 3">BR10423</strain>
    </source>
</reference>
<sequence>MASDLRVSGPPVPDASDREDIALPSADNHDQRKAQDQEAGRKHHAEEKSADDKRAVKEPESDSRERQAGKIIGNG</sequence>
<feature type="region of interest" description="Disordered" evidence="1">
    <location>
        <begin position="1"/>
        <end position="75"/>
    </location>
</feature>
<accession>A0A109K395</accession>